<dbReference type="AlphaFoldDB" id="A0A841HHX1"/>
<dbReference type="Gene3D" id="3.30.300.20">
    <property type="match status" value="1"/>
</dbReference>
<dbReference type="InterPro" id="IPR020053">
    <property type="entry name" value="Ribosome-bd_factorA_CS"/>
</dbReference>
<dbReference type="PANTHER" id="PTHR33515">
    <property type="entry name" value="RIBOSOME-BINDING FACTOR A, CHLOROPLASTIC-RELATED"/>
    <property type="match status" value="1"/>
</dbReference>
<gene>
    <name evidence="2" type="primary">rbfA</name>
    <name evidence="4" type="ORF">HNQ60_000756</name>
</gene>
<dbReference type="InterPro" id="IPR023799">
    <property type="entry name" value="RbfA_dom_sf"/>
</dbReference>
<dbReference type="RefSeq" id="WP_184329675.1">
    <property type="nucleotide sequence ID" value="NZ_JACHHZ010000001.1"/>
</dbReference>
<dbReference type="InterPro" id="IPR015946">
    <property type="entry name" value="KH_dom-like_a/b"/>
</dbReference>
<comment type="subcellular location">
    <subcellularLocation>
        <location evidence="2">Cytoplasm</location>
    </subcellularLocation>
</comment>
<dbReference type="NCBIfam" id="TIGR00082">
    <property type="entry name" value="rbfA"/>
    <property type="match status" value="1"/>
</dbReference>
<dbReference type="GO" id="GO:0030490">
    <property type="term" value="P:maturation of SSU-rRNA"/>
    <property type="evidence" value="ECO:0007669"/>
    <property type="project" value="UniProtKB-UniRule"/>
</dbReference>
<feature type="region of interest" description="Disordered" evidence="3">
    <location>
        <begin position="122"/>
        <end position="155"/>
    </location>
</feature>
<dbReference type="InterPro" id="IPR000238">
    <property type="entry name" value="RbfA"/>
</dbReference>
<keyword evidence="5" id="KW-1185">Reference proteome</keyword>
<feature type="compositionally biased region" description="Acidic residues" evidence="3">
    <location>
        <begin position="130"/>
        <end position="155"/>
    </location>
</feature>
<comment type="similarity">
    <text evidence="2">Belongs to the RbfA family.</text>
</comment>
<dbReference type="GO" id="GO:0005829">
    <property type="term" value="C:cytosol"/>
    <property type="evidence" value="ECO:0007669"/>
    <property type="project" value="TreeGrafter"/>
</dbReference>
<keyword evidence="2" id="KW-0963">Cytoplasm</keyword>
<protein>
    <recommendedName>
        <fullName evidence="2">Ribosome-binding factor A</fullName>
    </recommendedName>
</protein>
<proteinExistence type="inferred from homology"/>
<evidence type="ECO:0000256" key="3">
    <source>
        <dbReference type="SAM" id="MobiDB-lite"/>
    </source>
</evidence>
<comment type="subunit">
    <text evidence="2">Monomer. Binds 30S ribosomal subunits, but not 50S ribosomal subunits or 70S ribosomes.</text>
</comment>
<evidence type="ECO:0000313" key="5">
    <source>
        <dbReference type="Proteomes" id="UP000588068"/>
    </source>
</evidence>
<comment type="function">
    <text evidence="2">One of several proteins that assist in the late maturation steps of the functional core of the 30S ribosomal subunit. Associates with free 30S ribosomal subunits (but not with 30S subunits that are part of 70S ribosomes or polysomes). Required for efficient processing of 16S rRNA. May interact with the 5'-terminal helix region of 16S rRNA.</text>
</comment>
<sequence length="155" mass="17315">MPKRSKSSSKAFPRHRRVAQQIQRALSDLIRREIRDPRLGMLTLTEVRVSSDLSYATVYYSVLNANREEAHEVLIAAADILRGPLGRALGLRHAPELRFVADELIESGAHLSALISKAVNDDVARHVDEPEADEADEAGDTDDDEQDDSEESDRR</sequence>
<keyword evidence="1 2" id="KW-0690">Ribosome biogenesis</keyword>
<dbReference type="Pfam" id="PF02033">
    <property type="entry name" value="RBFA"/>
    <property type="match status" value="1"/>
</dbReference>
<dbReference type="Proteomes" id="UP000588068">
    <property type="component" value="Unassembled WGS sequence"/>
</dbReference>
<reference evidence="4 5" key="1">
    <citation type="submission" date="2020-08" db="EMBL/GenBank/DDBJ databases">
        <title>Genomic Encyclopedia of Type Strains, Phase IV (KMG-IV): sequencing the most valuable type-strain genomes for metagenomic binning, comparative biology and taxonomic classification.</title>
        <authorList>
            <person name="Goeker M."/>
        </authorList>
    </citation>
    <scope>NUCLEOTIDE SEQUENCE [LARGE SCALE GENOMIC DNA]</scope>
    <source>
        <strain evidence="4 5">DSM 26723</strain>
    </source>
</reference>
<dbReference type="GO" id="GO:0043024">
    <property type="term" value="F:ribosomal small subunit binding"/>
    <property type="evidence" value="ECO:0007669"/>
    <property type="project" value="TreeGrafter"/>
</dbReference>
<dbReference type="HAMAP" id="MF_00003">
    <property type="entry name" value="RbfA"/>
    <property type="match status" value="1"/>
</dbReference>
<accession>A0A841HHX1</accession>
<dbReference type="EMBL" id="JACHHZ010000001">
    <property type="protein sequence ID" value="MBB6091910.1"/>
    <property type="molecule type" value="Genomic_DNA"/>
</dbReference>
<organism evidence="4 5">
    <name type="scientific">Povalibacter uvarum</name>
    <dbReference type="NCBI Taxonomy" id="732238"/>
    <lineage>
        <taxon>Bacteria</taxon>
        <taxon>Pseudomonadati</taxon>
        <taxon>Pseudomonadota</taxon>
        <taxon>Gammaproteobacteria</taxon>
        <taxon>Steroidobacterales</taxon>
        <taxon>Steroidobacteraceae</taxon>
        <taxon>Povalibacter</taxon>
    </lineage>
</organism>
<evidence type="ECO:0000313" key="4">
    <source>
        <dbReference type="EMBL" id="MBB6091910.1"/>
    </source>
</evidence>
<dbReference type="PROSITE" id="PS01319">
    <property type="entry name" value="RBFA"/>
    <property type="match status" value="1"/>
</dbReference>
<evidence type="ECO:0000256" key="2">
    <source>
        <dbReference type="HAMAP-Rule" id="MF_00003"/>
    </source>
</evidence>
<comment type="caution">
    <text evidence="4">The sequence shown here is derived from an EMBL/GenBank/DDBJ whole genome shotgun (WGS) entry which is preliminary data.</text>
</comment>
<dbReference type="PANTHER" id="PTHR33515:SF1">
    <property type="entry name" value="RIBOSOME-BINDING FACTOR A, CHLOROPLASTIC-RELATED"/>
    <property type="match status" value="1"/>
</dbReference>
<evidence type="ECO:0000256" key="1">
    <source>
        <dbReference type="ARBA" id="ARBA00022517"/>
    </source>
</evidence>
<dbReference type="SUPFAM" id="SSF89919">
    <property type="entry name" value="Ribosome-binding factor A, RbfA"/>
    <property type="match status" value="1"/>
</dbReference>
<name>A0A841HHX1_9GAMM</name>